<dbReference type="Proteomes" id="UP000310687">
    <property type="component" value="Unassembled WGS sequence"/>
</dbReference>
<dbReference type="GO" id="GO:0005778">
    <property type="term" value="C:peroxisomal membrane"/>
    <property type="evidence" value="ECO:0007669"/>
    <property type="project" value="UniProtKB-SubCell"/>
</dbReference>
<dbReference type="EMBL" id="QZAL01000367">
    <property type="protein sequence ID" value="THW30802.1"/>
    <property type="molecule type" value="Genomic_DNA"/>
</dbReference>
<accession>A0A4T0EGT8</accession>
<sequence length="290" mass="32739">MQNLGMATNMSKMNLNNVARLLASRSDSMLDRLVRVMSTSAGRDKTLCTLQYLLIIVYTQLSRLQGLRYRRLLLSVSRKLGAVMLPGETVVATLSPPDDKLSHVIAGSKALSELISDFRCFTRVFVETLDLYTWGKSTWNNPPKDGLIKTAVWGQIWTITLYQWYENVAYLASKGVLRGERFNTKQQNKWWVWSSRYWMAYIALEAVRLARVWQLKPTVTSSDDSAATKAETQAAEALWKRQMTVNLAWAPVSYHYSLESGALSNDWLGVLGLIAGATGFRNLWKQAGEA</sequence>
<name>A0A4T0EGT8_AURPU</name>
<comment type="subcellular location">
    <subcellularLocation>
        <location evidence="4">Peroxisome membrane</location>
    </subcellularLocation>
</comment>
<keyword evidence="2" id="KW-0472">Membrane</keyword>
<keyword evidence="3" id="KW-0576">Peroxisome</keyword>
<dbReference type="GO" id="GO:0016559">
    <property type="term" value="P:peroxisome fission"/>
    <property type="evidence" value="ECO:0007669"/>
    <property type="project" value="InterPro"/>
</dbReference>
<evidence type="ECO:0000256" key="3">
    <source>
        <dbReference type="ARBA" id="ARBA00023140"/>
    </source>
</evidence>
<evidence type="ECO:0000256" key="4">
    <source>
        <dbReference type="ARBA" id="ARBA00046271"/>
    </source>
</evidence>
<gene>
    <name evidence="5" type="ORF">D6D22_10568</name>
</gene>
<dbReference type="PANTHER" id="PTHR12652">
    <property type="entry name" value="PEROXISOMAL BIOGENESIS FACTOR 11"/>
    <property type="match status" value="1"/>
</dbReference>
<evidence type="ECO:0000313" key="5">
    <source>
        <dbReference type="EMBL" id="THW30802.1"/>
    </source>
</evidence>
<organism evidence="5 6">
    <name type="scientific">Aureobasidium pullulans</name>
    <name type="common">Black yeast</name>
    <name type="synonym">Pullularia pullulans</name>
    <dbReference type="NCBI Taxonomy" id="5580"/>
    <lineage>
        <taxon>Eukaryota</taxon>
        <taxon>Fungi</taxon>
        <taxon>Dikarya</taxon>
        <taxon>Ascomycota</taxon>
        <taxon>Pezizomycotina</taxon>
        <taxon>Dothideomycetes</taxon>
        <taxon>Dothideomycetidae</taxon>
        <taxon>Dothideales</taxon>
        <taxon>Saccotheciaceae</taxon>
        <taxon>Aureobasidium</taxon>
    </lineage>
</organism>
<dbReference type="Pfam" id="PF05648">
    <property type="entry name" value="PEX11"/>
    <property type="match status" value="1"/>
</dbReference>
<evidence type="ECO:0000256" key="1">
    <source>
        <dbReference type="ARBA" id="ARBA00022593"/>
    </source>
</evidence>
<protein>
    <submittedName>
        <fullName evidence="5">Uncharacterized protein</fullName>
    </submittedName>
</protein>
<reference evidence="5 6" key="1">
    <citation type="submission" date="2018-10" db="EMBL/GenBank/DDBJ databases">
        <title>Fifty Aureobasidium pullulans genomes reveal a recombining polyextremotolerant generalist.</title>
        <authorList>
            <person name="Gostincar C."/>
            <person name="Turk M."/>
            <person name="Zajc J."/>
            <person name="Gunde-Cimerman N."/>
        </authorList>
    </citation>
    <scope>NUCLEOTIDE SEQUENCE [LARGE SCALE GENOMIC DNA]</scope>
    <source>
        <strain evidence="5 6">EXF-11013</strain>
    </source>
</reference>
<comment type="caution">
    <text evidence="5">The sequence shown here is derived from an EMBL/GenBank/DDBJ whole genome shotgun (WGS) entry which is preliminary data.</text>
</comment>
<dbReference type="AlphaFoldDB" id="A0A4T0EGT8"/>
<keyword evidence="1" id="KW-0962">Peroxisome biogenesis</keyword>
<dbReference type="PANTHER" id="PTHR12652:SF25">
    <property type="entry name" value="MICROBODY (PEROXISOME) PROLIFERATION PROTEIN PEROXIN 11C (EUROFUNG)"/>
    <property type="match status" value="1"/>
</dbReference>
<dbReference type="InterPro" id="IPR008733">
    <property type="entry name" value="PEX11"/>
</dbReference>
<evidence type="ECO:0000256" key="2">
    <source>
        <dbReference type="ARBA" id="ARBA00023136"/>
    </source>
</evidence>
<evidence type="ECO:0000313" key="6">
    <source>
        <dbReference type="Proteomes" id="UP000310687"/>
    </source>
</evidence>
<proteinExistence type="predicted"/>